<accession>A0A166CW98</accession>
<keyword evidence="2" id="KW-1185">Reference proteome</keyword>
<reference evidence="1 2" key="1">
    <citation type="journal article" date="2016" name="Mol. Biol. Evol.">
        <title>Comparative Genomics of Early-Diverging Mushroom-Forming Fungi Provides Insights into the Origins of Lignocellulose Decay Capabilities.</title>
        <authorList>
            <person name="Nagy L.G."/>
            <person name="Riley R."/>
            <person name="Tritt A."/>
            <person name="Adam C."/>
            <person name="Daum C."/>
            <person name="Floudas D."/>
            <person name="Sun H."/>
            <person name="Yadav J.S."/>
            <person name="Pangilinan J."/>
            <person name="Larsson K.H."/>
            <person name="Matsuura K."/>
            <person name="Barry K."/>
            <person name="Labutti K."/>
            <person name="Kuo R."/>
            <person name="Ohm R.A."/>
            <person name="Bhattacharya S.S."/>
            <person name="Shirouzu T."/>
            <person name="Yoshinaga Y."/>
            <person name="Martin F.M."/>
            <person name="Grigoriev I.V."/>
            <person name="Hibbett D.S."/>
        </authorList>
    </citation>
    <scope>NUCLEOTIDE SEQUENCE [LARGE SCALE GENOMIC DNA]</scope>
    <source>
        <strain evidence="1 2">CBS 109695</strain>
    </source>
</reference>
<dbReference type="OrthoDB" id="3012036at2759"/>
<protein>
    <recommendedName>
        <fullName evidence="3">Winged helix-turn helix domain-containing protein</fullName>
    </recommendedName>
</protein>
<gene>
    <name evidence="1" type="ORF">FIBSPDRAFT_705616</name>
</gene>
<dbReference type="PANTHER" id="PTHR48472">
    <property type="entry name" value="TC1-LIKE TRANSPOSASE DDE DOMAIN-CONTAINING PROTEIN"/>
    <property type="match status" value="1"/>
</dbReference>
<evidence type="ECO:0008006" key="3">
    <source>
        <dbReference type="Google" id="ProtNLM"/>
    </source>
</evidence>
<dbReference type="PANTHER" id="PTHR48472:SF1">
    <property type="entry name" value="TC1-LIKE TRANSPOSASE DDE DOMAIN-CONTAINING PROTEIN"/>
    <property type="match status" value="1"/>
</dbReference>
<sequence length="181" mass="20900">MPPYHISCDLKARIPVMCYQLAYSVKEICEVLGVKKSLIYQVLQCHRVHHGAVTPPGRRKAGRCRLLTSTDISFIRSLLSLNHTIYLDEIQEQLLSRRNTRVSIMTLTCTLRRLHLSNKDVSSRAIERNIQDRAVYMNRIADLVPDSNMLMFGDEASKDERTSARRRGWSERGTRCVQRKV</sequence>
<dbReference type="EMBL" id="KV417623">
    <property type="protein sequence ID" value="KZP14063.1"/>
    <property type="molecule type" value="Genomic_DNA"/>
</dbReference>
<proteinExistence type="predicted"/>
<organism evidence="1 2">
    <name type="scientific">Athelia psychrophila</name>
    <dbReference type="NCBI Taxonomy" id="1759441"/>
    <lineage>
        <taxon>Eukaryota</taxon>
        <taxon>Fungi</taxon>
        <taxon>Dikarya</taxon>
        <taxon>Basidiomycota</taxon>
        <taxon>Agaricomycotina</taxon>
        <taxon>Agaricomycetes</taxon>
        <taxon>Agaricomycetidae</taxon>
        <taxon>Atheliales</taxon>
        <taxon>Atheliaceae</taxon>
        <taxon>Athelia</taxon>
    </lineage>
</organism>
<dbReference type="AlphaFoldDB" id="A0A166CW98"/>
<evidence type="ECO:0000313" key="1">
    <source>
        <dbReference type="EMBL" id="KZP14063.1"/>
    </source>
</evidence>
<evidence type="ECO:0000313" key="2">
    <source>
        <dbReference type="Proteomes" id="UP000076532"/>
    </source>
</evidence>
<name>A0A166CW98_9AGAM</name>
<dbReference type="InterPro" id="IPR009057">
    <property type="entry name" value="Homeodomain-like_sf"/>
</dbReference>
<feature type="non-terminal residue" evidence="1">
    <location>
        <position position="181"/>
    </location>
</feature>
<dbReference type="Proteomes" id="UP000076532">
    <property type="component" value="Unassembled WGS sequence"/>
</dbReference>
<dbReference type="SUPFAM" id="SSF46689">
    <property type="entry name" value="Homeodomain-like"/>
    <property type="match status" value="1"/>
</dbReference>